<name>A0A1H9ZDP7_9PROT</name>
<dbReference type="EMBL" id="FOHI01000001">
    <property type="protein sequence ID" value="SES78975.1"/>
    <property type="molecule type" value="Genomic_DNA"/>
</dbReference>
<evidence type="ECO:0000313" key="1">
    <source>
        <dbReference type="EMBL" id="SES78975.1"/>
    </source>
</evidence>
<dbReference type="AlphaFoldDB" id="A0A1H9ZDP7"/>
<reference evidence="1 2" key="1">
    <citation type="submission" date="2016-10" db="EMBL/GenBank/DDBJ databases">
        <authorList>
            <person name="de Groot N.N."/>
        </authorList>
    </citation>
    <scope>NUCLEOTIDE SEQUENCE [LARGE SCALE GENOMIC DNA]</scope>
    <source>
        <strain evidence="1 2">Nl7</strain>
    </source>
</reference>
<protein>
    <submittedName>
        <fullName evidence="1">Uncharacterized protein</fullName>
    </submittedName>
</protein>
<accession>A0A1H9ZDP7</accession>
<dbReference type="Proteomes" id="UP000183339">
    <property type="component" value="Unassembled WGS sequence"/>
</dbReference>
<gene>
    <name evidence="1" type="ORF">SAMN05216412_101589</name>
</gene>
<organism evidence="1 2">
    <name type="scientific">Nitrosospira multiformis</name>
    <dbReference type="NCBI Taxonomy" id="1231"/>
    <lineage>
        <taxon>Bacteria</taxon>
        <taxon>Pseudomonadati</taxon>
        <taxon>Pseudomonadota</taxon>
        <taxon>Betaproteobacteria</taxon>
        <taxon>Nitrosomonadales</taxon>
        <taxon>Nitrosomonadaceae</taxon>
        <taxon>Nitrosospira</taxon>
    </lineage>
</organism>
<proteinExistence type="predicted"/>
<evidence type="ECO:0000313" key="2">
    <source>
        <dbReference type="Proteomes" id="UP000183339"/>
    </source>
</evidence>
<sequence length="31" mass="3337">MILAMPGAIHVRHVGCNCTQEGVSEQSKLAR</sequence>